<feature type="transmembrane region" description="Helical" evidence="6">
    <location>
        <begin position="353"/>
        <end position="372"/>
    </location>
</feature>
<dbReference type="Proteomes" id="UP000199545">
    <property type="component" value="Unassembled WGS sequence"/>
</dbReference>
<feature type="transmembrane region" description="Helical" evidence="6">
    <location>
        <begin position="251"/>
        <end position="273"/>
    </location>
</feature>
<feature type="transmembrane region" description="Helical" evidence="6">
    <location>
        <begin position="78"/>
        <end position="99"/>
    </location>
</feature>
<feature type="transmembrane region" description="Helical" evidence="6">
    <location>
        <begin position="225"/>
        <end position="245"/>
    </location>
</feature>
<keyword evidence="8" id="KW-1185">Reference proteome</keyword>
<dbReference type="STRING" id="46223.SAMN05421852_11487"/>
<evidence type="ECO:0000256" key="1">
    <source>
        <dbReference type="ARBA" id="ARBA00004651"/>
    </source>
</evidence>
<keyword evidence="3 6" id="KW-0812">Transmembrane</keyword>
<proteinExistence type="predicted"/>
<dbReference type="PANTHER" id="PTHR23513:SF6">
    <property type="entry name" value="MAJOR FACILITATOR SUPERFAMILY ASSOCIATED DOMAIN-CONTAINING PROTEIN"/>
    <property type="match status" value="1"/>
</dbReference>
<evidence type="ECO:0000256" key="3">
    <source>
        <dbReference type="ARBA" id="ARBA00022692"/>
    </source>
</evidence>
<keyword evidence="4 6" id="KW-1133">Transmembrane helix</keyword>
<feature type="transmembrane region" description="Helical" evidence="6">
    <location>
        <begin position="313"/>
        <end position="333"/>
    </location>
</feature>
<sequence length="405" mass="44712">MPEQSFLHRNRSFTFVIASMFLSRIGDAIMTVAVLWAVYAETKSALALSAVTVLQTVAFIFSSIYIGAKLDQLDTKKYMILAHLSSGIIVFLLAFSWHFEFYRLGFLYLFVFLLAATSAVVPSSYQIVIKKIVDERDLVTANSWLVMGRDISNLVGLLLGGSIVAILGTTFAFVGNAISFVLAAILVLFARIPFIPPKKEKETVGLIKEMISYLWHSNVLLKQSLWYVVMINFVLTPINMLMTMISERSSFQSMGLGIMAGCLALGSLTGALFSRKVADRFQHISIIPILITLAALFSFLPVVLSHLWLIGLIPLYFCGICLSLSLIISNTFFTKNTDTDMMGRISSFRSIAVRVPPPLVSVMFGALVSLLGITAATLIVQLTGATLSFAILLWYRKRVENPSNV</sequence>
<evidence type="ECO:0000313" key="8">
    <source>
        <dbReference type="Proteomes" id="UP000199545"/>
    </source>
</evidence>
<dbReference type="RefSeq" id="WP_093230954.1">
    <property type="nucleotide sequence ID" value="NZ_FORR01000014.1"/>
</dbReference>
<dbReference type="PANTHER" id="PTHR23513">
    <property type="entry name" value="INTEGRAL MEMBRANE EFFLUX PROTEIN-RELATED"/>
    <property type="match status" value="1"/>
</dbReference>
<protein>
    <submittedName>
        <fullName evidence="7">Predicted arabinose efflux permease, MFS family</fullName>
    </submittedName>
</protein>
<feature type="transmembrane region" description="Helical" evidence="6">
    <location>
        <begin position="285"/>
        <end position="307"/>
    </location>
</feature>
<dbReference type="CDD" id="cd06173">
    <property type="entry name" value="MFS_MefA_like"/>
    <property type="match status" value="1"/>
</dbReference>
<reference evidence="7 8" key="1">
    <citation type="submission" date="2016-10" db="EMBL/GenBank/DDBJ databases">
        <authorList>
            <person name="de Groot N.N."/>
        </authorList>
    </citation>
    <scope>NUCLEOTIDE SEQUENCE [LARGE SCALE GENOMIC DNA]</scope>
    <source>
        <strain evidence="7 8">DSM 44778</strain>
    </source>
</reference>
<feature type="transmembrane region" description="Helical" evidence="6">
    <location>
        <begin position="45"/>
        <end position="66"/>
    </location>
</feature>
<accession>A0A1I3SWA7</accession>
<dbReference type="Pfam" id="PF07690">
    <property type="entry name" value="MFS_1"/>
    <property type="match status" value="1"/>
</dbReference>
<organism evidence="7 8">
    <name type="scientific">Thermoflavimicrobium dichotomicum</name>
    <dbReference type="NCBI Taxonomy" id="46223"/>
    <lineage>
        <taxon>Bacteria</taxon>
        <taxon>Bacillati</taxon>
        <taxon>Bacillota</taxon>
        <taxon>Bacilli</taxon>
        <taxon>Bacillales</taxon>
        <taxon>Thermoactinomycetaceae</taxon>
        <taxon>Thermoflavimicrobium</taxon>
    </lineage>
</organism>
<gene>
    <name evidence="7" type="ORF">SAMN05421852_11487</name>
</gene>
<dbReference type="SUPFAM" id="SSF103473">
    <property type="entry name" value="MFS general substrate transporter"/>
    <property type="match status" value="1"/>
</dbReference>
<keyword evidence="5 6" id="KW-0472">Membrane</keyword>
<dbReference type="InterPro" id="IPR011701">
    <property type="entry name" value="MFS"/>
</dbReference>
<name>A0A1I3SWA7_9BACL</name>
<keyword evidence="2" id="KW-1003">Cell membrane</keyword>
<dbReference type="GO" id="GO:0022857">
    <property type="term" value="F:transmembrane transporter activity"/>
    <property type="evidence" value="ECO:0007669"/>
    <property type="project" value="InterPro"/>
</dbReference>
<dbReference type="OrthoDB" id="7055052at2"/>
<evidence type="ECO:0000256" key="4">
    <source>
        <dbReference type="ARBA" id="ARBA00022989"/>
    </source>
</evidence>
<evidence type="ECO:0000256" key="2">
    <source>
        <dbReference type="ARBA" id="ARBA00022475"/>
    </source>
</evidence>
<feature type="transmembrane region" description="Helical" evidence="6">
    <location>
        <begin position="105"/>
        <end position="129"/>
    </location>
</feature>
<dbReference type="EMBL" id="FORR01000014">
    <property type="protein sequence ID" value="SFJ63055.1"/>
    <property type="molecule type" value="Genomic_DNA"/>
</dbReference>
<comment type="subcellular location">
    <subcellularLocation>
        <location evidence="1">Cell membrane</location>
        <topology evidence="1">Multi-pass membrane protein</topology>
    </subcellularLocation>
</comment>
<feature type="transmembrane region" description="Helical" evidence="6">
    <location>
        <begin position="150"/>
        <end position="167"/>
    </location>
</feature>
<feature type="transmembrane region" description="Helical" evidence="6">
    <location>
        <begin position="12"/>
        <end position="39"/>
    </location>
</feature>
<dbReference type="GO" id="GO:0005886">
    <property type="term" value="C:plasma membrane"/>
    <property type="evidence" value="ECO:0007669"/>
    <property type="project" value="UniProtKB-SubCell"/>
</dbReference>
<evidence type="ECO:0000256" key="6">
    <source>
        <dbReference type="SAM" id="Phobius"/>
    </source>
</evidence>
<evidence type="ECO:0000256" key="5">
    <source>
        <dbReference type="ARBA" id="ARBA00023136"/>
    </source>
</evidence>
<dbReference type="InterPro" id="IPR036259">
    <property type="entry name" value="MFS_trans_sf"/>
</dbReference>
<dbReference type="Gene3D" id="1.20.1250.20">
    <property type="entry name" value="MFS general substrate transporter like domains"/>
    <property type="match status" value="1"/>
</dbReference>
<evidence type="ECO:0000313" key="7">
    <source>
        <dbReference type="EMBL" id="SFJ63055.1"/>
    </source>
</evidence>
<dbReference type="AlphaFoldDB" id="A0A1I3SWA7"/>
<feature type="transmembrane region" description="Helical" evidence="6">
    <location>
        <begin position="173"/>
        <end position="192"/>
    </location>
</feature>
<feature type="transmembrane region" description="Helical" evidence="6">
    <location>
        <begin position="378"/>
        <end position="395"/>
    </location>
</feature>